<reference evidence="1" key="2">
    <citation type="journal article" date="2015" name="Data Brief">
        <title>Shoot transcriptome of the giant reed, Arundo donax.</title>
        <authorList>
            <person name="Barrero R.A."/>
            <person name="Guerrero F.D."/>
            <person name="Moolhuijzen P."/>
            <person name="Goolsby J.A."/>
            <person name="Tidwell J."/>
            <person name="Bellgard S.E."/>
            <person name="Bellgard M.I."/>
        </authorList>
    </citation>
    <scope>NUCLEOTIDE SEQUENCE</scope>
    <source>
        <tissue evidence="1">Shoot tissue taken approximately 20 cm above the soil surface</tissue>
    </source>
</reference>
<protein>
    <submittedName>
        <fullName evidence="1">Uncharacterized protein</fullName>
    </submittedName>
</protein>
<name>A0A0A9GIC1_ARUDO</name>
<sequence>MPLDVSQVKPISTKGKPRMTISPLQLYKELQFLQPLLFAFHPVVQNVVALVGQGGWSLSLGKGKLLLLTQVARKLLHMEYNMYPVHSNTDVLPISSH</sequence>
<dbReference type="AlphaFoldDB" id="A0A0A9GIC1"/>
<evidence type="ECO:0000313" key="1">
    <source>
        <dbReference type="EMBL" id="JAE20448.1"/>
    </source>
</evidence>
<proteinExistence type="predicted"/>
<accession>A0A0A9GIC1</accession>
<organism evidence="1">
    <name type="scientific">Arundo donax</name>
    <name type="common">Giant reed</name>
    <name type="synonym">Donax arundinaceus</name>
    <dbReference type="NCBI Taxonomy" id="35708"/>
    <lineage>
        <taxon>Eukaryota</taxon>
        <taxon>Viridiplantae</taxon>
        <taxon>Streptophyta</taxon>
        <taxon>Embryophyta</taxon>
        <taxon>Tracheophyta</taxon>
        <taxon>Spermatophyta</taxon>
        <taxon>Magnoliopsida</taxon>
        <taxon>Liliopsida</taxon>
        <taxon>Poales</taxon>
        <taxon>Poaceae</taxon>
        <taxon>PACMAD clade</taxon>
        <taxon>Arundinoideae</taxon>
        <taxon>Arundineae</taxon>
        <taxon>Arundo</taxon>
    </lineage>
</organism>
<dbReference type="EMBL" id="GBRH01177448">
    <property type="protein sequence ID" value="JAE20448.1"/>
    <property type="molecule type" value="Transcribed_RNA"/>
</dbReference>
<reference evidence="1" key="1">
    <citation type="submission" date="2014-09" db="EMBL/GenBank/DDBJ databases">
        <authorList>
            <person name="Magalhaes I.L.F."/>
            <person name="Oliveira U."/>
            <person name="Santos F.R."/>
            <person name="Vidigal T.H.D.A."/>
            <person name="Brescovit A.D."/>
            <person name="Santos A.J."/>
        </authorList>
    </citation>
    <scope>NUCLEOTIDE SEQUENCE</scope>
    <source>
        <tissue evidence="1">Shoot tissue taken approximately 20 cm above the soil surface</tissue>
    </source>
</reference>